<name>A0AAV2SJH1_MEGNR</name>
<organism evidence="2 3">
    <name type="scientific">Meganyctiphanes norvegica</name>
    <name type="common">Northern krill</name>
    <name type="synonym">Thysanopoda norvegica</name>
    <dbReference type="NCBI Taxonomy" id="48144"/>
    <lineage>
        <taxon>Eukaryota</taxon>
        <taxon>Metazoa</taxon>
        <taxon>Ecdysozoa</taxon>
        <taxon>Arthropoda</taxon>
        <taxon>Crustacea</taxon>
        <taxon>Multicrustacea</taxon>
        <taxon>Malacostraca</taxon>
        <taxon>Eumalacostraca</taxon>
        <taxon>Eucarida</taxon>
        <taxon>Euphausiacea</taxon>
        <taxon>Euphausiidae</taxon>
        <taxon>Meganyctiphanes</taxon>
    </lineage>
</organism>
<reference evidence="2 3" key="1">
    <citation type="submission" date="2024-05" db="EMBL/GenBank/DDBJ databases">
        <authorList>
            <person name="Wallberg A."/>
        </authorList>
    </citation>
    <scope>NUCLEOTIDE SEQUENCE [LARGE SCALE GENOMIC DNA]</scope>
</reference>
<dbReference type="EMBL" id="CAXKWB010073522">
    <property type="protein sequence ID" value="CAL4197336.1"/>
    <property type="molecule type" value="Genomic_DNA"/>
</dbReference>
<evidence type="ECO:0000259" key="1">
    <source>
        <dbReference type="PROSITE" id="PS50948"/>
    </source>
</evidence>
<dbReference type="Pfam" id="PF00024">
    <property type="entry name" value="PAN_1"/>
    <property type="match status" value="1"/>
</dbReference>
<gene>
    <name evidence="2" type="ORF">MNOR_LOCUS37246</name>
</gene>
<dbReference type="Proteomes" id="UP001497623">
    <property type="component" value="Unassembled WGS sequence"/>
</dbReference>
<dbReference type="Gene3D" id="3.50.4.10">
    <property type="entry name" value="Hepatocyte Growth Factor"/>
    <property type="match status" value="1"/>
</dbReference>
<evidence type="ECO:0000313" key="3">
    <source>
        <dbReference type="Proteomes" id="UP001497623"/>
    </source>
</evidence>
<dbReference type="InterPro" id="IPR003609">
    <property type="entry name" value="Pan_app"/>
</dbReference>
<accession>A0AAV2SJH1</accession>
<proteinExistence type="predicted"/>
<dbReference type="PROSITE" id="PS50948">
    <property type="entry name" value="PAN"/>
    <property type="match status" value="1"/>
</dbReference>
<sequence>MSYSLSRVDEKSLTLLWKKIHAIKCVNKGCILLKNILRPKVGILFIHNSCGTRQCVTLVDEPKNQYTYKRWSEIKNACIKGNNYNVFEALTIDDCKGKCVNEAGINCQSIAYNAQIQTCHISDARSDSEHYTEPCHGWQYTDGWQYTELIIDAGN</sequence>
<feature type="domain" description="Apple" evidence="1">
    <location>
        <begin position="55"/>
        <end position="135"/>
    </location>
</feature>
<evidence type="ECO:0000313" key="2">
    <source>
        <dbReference type="EMBL" id="CAL4197336.1"/>
    </source>
</evidence>
<dbReference type="AlphaFoldDB" id="A0AAV2SJH1"/>
<feature type="non-terminal residue" evidence="2">
    <location>
        <position position="155"/>
    </location>
</feature>
<comment type="caution">
    <text evidence="2">The sequence shown here is derived from an EMBL/GenBank/DDBJ whole genome shotgun (WGS) entry which is preliminary data.</text>
</comment>
<protein>
    <recommendedName>
        <fullName evidence="1">Apple domain-containing protein</fullName>
    </recommendedName>
</protein>
<keyword evidence="3" id="KW-1185">Reference proteome</keyword>
<dbReference type="SUPFAM" id="SSF57414">
    <property type="entry name" value="Hairpin loop containing domain-like"/>
    <property type="match status" value="1"/>
</dbReference>